<dbReference type="Gene3D" id="3.30.420.40">
    <property type="match status" value="2"/>
</dbReference>
<dbReference type="EMBL" id="LAJE02000378">
    <property type="protein sequence ID" value="OEO28401.1"/>
    <property type="molecule type" value="Genomic_DNA"/>
</dbReference>
<comment type="caution">
    <text evidence="2">The sequence shown here is derived from an EMBL/GenBank/DDBJ whole genome shotgun (WGS) entry which is preliminary data.</text>
</comment>
<dbReference type="RefSeq" id="WP_069912272.1">
    <property type="nucleotide sequence ID" value="NZ_LAJE02000378.1"/>
</dbReference>
<sequence length="340" mass="35509">MVVESGSESAGGVGRPATALTLNPRAGTCIGILIGSTEIQVILADVAHTVLSDKTINLEIDYSPQTAIQHVQRLIAEAYEGQWQRQNGLLGVGIAVGGPVNPVTGTVLRAGGMPTWAGVDMRELFGPIFPDVPIFCDNESNCSAIAEMTWGAARGHDDFVVYTLDLGIGGAIVAGGRVLRGIAGGAGEFGHVVIDPQGPPCRCGNRGCIEVYASFRAPMAEAERHFGRALRLTDVVEMALGGDALCRALIARTGEAGGHGLGLIGSVFNPTLVVVSGRLAMAGDILMKPLAESFERFTLVKHGDVPDLARTILRPSQFSDNGACMGAVGLVLRHHGRLVN</sequence>
<dbReference type="PANTHER" id="PTHR18964:SF149">
    <property type="entry name" value="BIFUNCTIONAL UDP-N-ACETYLGLUCOSAMINE 2-EPIMERASE_N-ACETYLMANNOSAMINE KINASE"/>
    <property type="match status" value="1"/>
</dbReference>
<proteinExistence type="inferred from homology"/>
<dbReference type="AlphaFoldDB" id="A0A1E5XII9"/>
<evidence type="ECO:0000313" key="2">
    <source>
        <dbReference type="EMBL" id="OEO28401.1"/>
    </source>
</evidence>
<keyword evidence="3" id="KW-1185">Reference proteome</keyword>
<evidence type="ECO:0008006" key="4">
    <source>
        <dbReference type="Google" id="ProtNLM"/>
    </source>
</evidence>
<dbReference type="InterPro" id="IPR049874">
    <property type="entry name" value="ROK_cs"/>
</dbReference>
<gene>
    <name evidence="2" type="ORF">VW23_000255</name>
</gene>
<dbReference type="SUPFAM" id="SSF53067">
    <property type="entry name" value="Actin-like ATPase domain"/>
    <property type="match status" value="1"/>
</dbReference>
<reference evidence="2 3" key="1">
    <citation type="journal article" date="2015" name="Genome Announc.">
        <title>Genome Assemblies of Three Soil-Associated Devosia species: D. insulae, D. limi, and D. soli.</title>
        <authorList>
            <person name="Hassan Y.I."/>
            <person name="Lepp D."/>
            <person name="Zhou T."/>
        </authorList>
    </citation>
    <scope>NUCLEOTIDE SEQUENCE [LARGE SCALE GENOMIC DNA]</scope>
    <source>
        <strain evidence="2 3">DS-56</strain>
    </source>
</reference>
<organism evidence="2 3">
    <name type="scientific">Devosia insulae DS-56</name>
    <dbReference type="NCBI Taxonomy" id="1116389"/>
    <lineage>
        <taxon>Bacteria</taxon>
        <taxon>Pseudomonadati</taxon>
        <taxon>Pseudomonadota</taxon>
        <taxon>Alphaproteobacteria</taxon>
        <taxon>Hyphomicrobiales</taxon>
        <taxon>Devosiaceae</taxon>
        <taxon>Devosia</taxon>
    </lineage>
</organism>
<dbReference type="Pfam" id="PF00480">
    <property type="entry name" value="ROK"/>
    <property type="match status" value="1"/>
</dbReference>
<evidence type="ECO:0000313" key="3">
    <source>
        <dbReference type="Proteomes" id="UP000095463"/>
    </source>
</evidence>
<dbReference type="InterPro" id="IPR043129">
    <property type="entry name" value="ATPase_NBD"/>
</dbReference>
<protein>
    <recommendedName>
        <fullName evidence="4">Glucokinase</fullName>
    </recommendedName>
</protein>
<evidence type="ECO:0000256" key="1">
    <source>
        <dbReference type="ARBA" id="ARBA00006479"/>
    </source>
</evidence>
<comment type="similarity">
    <text evidence="1">Belongs to the ROK (NagC/XylR) family.</text>
</comment>
<dbReference type="InterPro" id="IPR000600">
    <property type="entry name" value="ROK"/>
</dbReference>
<dbReference type="PROSITE" id="PS01125">
    <property type="entry name" value="ROK"/>
    <property type="match status" value="1"/>
</dbReference>
<accession>A0A1E5XII9</accession>
<dbReference type="PANTHER" id="PTHR18964">
    <property type="entry name" value="ROK (REPRESSOR, ORF, KINASE) FAMILY"/>
    <property type="match status" value="1"/>
</dbReference>
<name>A0A1E5XII9_9HYPH</name>
<dbReference type="Proteomes" id="UP000095463">
    <property type="component" value="Unassembled WGS sequence"/>
</dbReference>